<dbReference type="InterPro" id="IPR003591">
    <property type="entry name" value="Leu-rich_rpt_typical-subtyp"/>
</dbReference>
<dbReference type="Gene3D" id="3.80.10.10">
    <property type="entry name" value="Ribonuclease Inhibitor"/>
    <property type="match status" value="1"/>
</dbReference>
<feature type="non-terminal residue" evidence="3">
    <location>
        <position position="160"/>
    </location>
</feature>
<keyword evidence="1" id="KW-0433">Leucine-rich repeat</keyword>
<dbReference type="PANTHER" id="PTHR45712:SF29">
    <property type="entry name" value="INSULIN-LIKE GROWTH FACTOR-BINDING PROTEIN ACID LABILE SUBUNIT"/>
    <property type="match status" value="1"/>
</dbReference>
<dbReference type="GO" id="GO:0005615">
    <property type="term" value="C:extracellular space"/>
    <property type="evidence" value="ECO:0007669"/>
    <property type="project" value="TreeGrafter"/>
</dbReference>
<proteinExistence type="predicted"/>
<dbReference type="InterPro" id="IPR001611">
    <property type="entry name" value="Leu-rich_rpt"/>
</dbReference>
<name>A0A4Y2TNL9_ARAVE</name>
<dbReference type="EMBL" id="BGPR01029107">
    <property type="protein sequence ID" value="GBO00686.1"/>
    <property type="molecule type" value="Genomic_DNA"/>
</dbReference>
<comment type="caution">
    <text evidence="3">The sequence shown here is derived from an EMBL/GenBank/DDBJ whole genome shotgun (WGS) entry which is preliminary data.</text>
</comment>
<evidence type="ECO:0000313" key="3">
    <source>
        <dbReference type="EMBL" id="GBO00686.1"/>
    </source>
</evidence>
<dbReference type="InterPro" id="IPR050333">
    <property type="entry name" value="SLRP"/>
</dbReference>
<dbReference type="SUPFAM" id="SSF52058">
    <property type="entry name" value="L domain-like"/>
    <property type="match status" value="1"/>
</dbReference>
<dbReference type="AlphaFoldDB" id="A0A4Y2TNL9"/>
<sequence>MTTVGRTLQFSQMAQVSLADNRIQSLDYEEFRGVHGIVMLDLQGNVISSIERETFTSIRKELVYLDLSRNKLRRLNGCVQSLSLLTSLNLTDNQIEGFERAEFRGLNELTDLYLQGNRIKTLGYEVQGLNRLKYLVISHNRIRTIKAEQLPLSLQYVYVE</sequence>
<accession>A0A4Y2TNL9</accession>
<evidence type="ECO:0000313" key="4">
    <source>
        <dbReference type="Proteomes" id="UP000499080"/>
    </source>
</evidence>
<organism evidence="3 4">
    <name type="scientific">Araneus ventricosus</name>
    <name type="common">Orbweaver spider</name>
    <name type="synonym">Epeira ventricosa</name>
    <dbReference type="NCBI Taxonomy" id="182803"/>
    <lineage>
        <taxon>Eukaryota</taxon>
        <taxon>Metazoa</taxon>
        <taxon>Ecdysozoa</taxon>
        <taxon>Arthropoda</taxon>
        <taxon>Chelicerata</taxon>
        <taxon>Arachnida</taxon>
        <taxon>Araneae</taxon>
        <taxon>Araneomorphae</taxon>
        <taxon>Entelegynae</taxon>
        <taxon>Araneoidea</taxon>
        <taxon>Araneidae</taxon>
        <taxon>Araneus</taxon>
    </lineage>
</organism>
<dbReference type="PANTHER" id="PTHR45712">
    <property type="entry name" value="AGAP008170-PA"/>
    <property type="match status" value="1"/>
</dbReference>
<evidence type="ECO:0000256" key="1">
    <source>
        <dbReference type="ARBA" id="ARBA00022614"/>
    </source>
</evidence>
<keyword evidence="4" id="KW-1185">Reference proteome</keyword>
<reference evidence="3 4" key="1">
    <citation type="journal article" date="2019" name="Sci. Rep.">
        <title>Orb-weaving spider Araneus ventricosus genome elucidates the spidroin gene catalogue.</title>
        <authorList>
            <person name="Kono N."/>
            <person name="Nakamura H."/>
            <person name="Ohtoshi R."/>
            <person name="Moran D.A.P."/>
            <person name="Shinohara A."/>
            <person name="Yoshida Y."/>
            <person name="Fujiwara M."/>
            <person name="Mori M."/>
            <person name="Tomita M."/>
            <person name="Arakawa K."/>
        </authorList>
    </citation>
    <scope>NUCLEOTIDE SEQUENCE [LARGE SCALE GENOMIC DNA]</scope>
</reference>
<gene>
    <name evidence="3" type="ORF">AVEN_55080_1</name>
</gene>
<protein>
    <submittedName>
        <fullName evidence="3">Uncharacterized protein</fullName>
    </submittedName>
</protein>
<dbReference type="OrthoDB" id="6420355at2759"/>
<dbReference type="Pfam" id="PF13855">
    <property type="entry name" value="LRR_8"/>
    <property type="match status" value="1"/>
</dbReference>
<keyword evidence="2" id="KW-0677">Repeat</keyword>
<dbReference type="InterPro" id="IPR032675">
    <property type="entry name" value="LRR_dom_sf"/>
</dbReference>
<dbReference type="Proteomes" id="UP000499080">
    <property type="component" value="Unassembled WGS sequence"/>
</dbReference>
<dbReference type="SMART" id="SM00369">
    <property type="entry name" value="LRR_TYP"/>
    <property type="match status" value="6"/>
</dbReference>
<evidence type="ECO:0000256" key="2">
    <source>
        <dbReference type="ARBA" id="ARBA00022737"/>
    </source>
</evidence>